<dbReference type="FunFam" id="3.40.50.1400:FF:000002">
    <property type="entry name" value="Ferrochelatase"/>
    <property type="match status" value="1"/>
</dbReference>
<evidence type="ECO:0000256" key="3">
    <source>
        <dbReference type="ARBA" id="ARBA00022723"/>
    </source>
</evidence>
<evidence type="ECO:0000256" key="8">
    <source>
        <dbReference type="ARBA" id="ARBA00024536"/>
    </source>
</evidence>
<keyword evidence="2 9" id="KW-0963">Cytoplasm</keyword>
<evidence type="ECO:0000256" key="1">
    <source>
        <dbReference type="ARBA" id="ARBA00007718"/>
    </source>
</evidence>
<evidence type="ECO:0000256" key="10">
    <source>
        <dbReference type="RuleBase" id="RU000607"/>
    </source>
</evidence>
<keyword evidence="5 9" id="KW-0350">Heme biosynthesis</keyword>
<comment type="subcellular location">
    <subcellularLocation>
        <location evidence="9 10">Cytoplasm</location>
    </subcellularLocation>
</comment>
<name>A0A2P6M6Z1_9GAMM</name>
<dbReference type="GO" id="GO:0006783">
    <property type="term" value="P:heme biosynthetic process"/>
    <property type="evidence" value="ECO:0007669"/>
    <property type="project" value="UniProtKB-UniRule"/>
</dbReference>
<evidence type="ECO:0000313" key="12">
    <source>
        <dbReference type="Proteomes" id="UP000241736"/>
    </source>
</evidence>
<evidence type="ECO:0000313" key="11">
    <source>
        <dbReference type="EMBL" id="PRH81740.1"/>
    </source>
</evidence>
<organism evidence="11 12">
    <name type="scientific">Arenimonas caeni</name>
    <dbReference type="NCBI Taxonomy" id="2058085"/>
    <lineage>
        <taxon>Bacteria</taxon>
        <taxon>Pseudomonadati</taxon>
        <taxon>Pseudomonadota</taxon>
        <taxon>Gammaproteobacteria</taxon>
        <taxon>Lysobacterales</taxon>
        <taxon>Lysobacteraceae</taxon>
        <taxon>Arenimonas</taxon>
    </lineage>
</organism>
<feature type="binding site" evidence="9">
    <location>
        <position position="285"/>
    </location>
    <ligand>
        <name>Fe(2+)</name>
        <dbReference type="ChEBI" id="CHEBI:29033"/>
    </ligand>
</feature>
<comment type="caution">
    <text evidence="11">The sequence shown here is derived from an EMBL/GenBank/DDBJ whole genome shotgun (WGS) entry which is preliminary data.</text>
</comment>
<comment type="pathway">
    <text evidence="9 10">Porphyrin-containing compound metabolism; protoheme biosynthesis; protoheme from protoporphyrin-IX: step 1/1.</text>
</comment>
<dbReference type="PANTHER" id="PTHR11108:SF1">
    <property type="entry name" value="FERROCHELATASE, MITOCHONDRIAL"/>
    <property type="match status" value="1"/>
</dbReference>
<dbReference type="GO" id="GO:0005737">
    <property type="term" value="C:cytoplasm"/>
    <property type="evidence" value="ECO:0007669"/>
    <property type="project" value="UniProtKB-SubCell"/>
</dbReference>
<proteinExistence type="inferred from homology"/>
<dbReference type="InterPro" id="IPR033644">
    <property type="entry name" value="Ferrochelatase_C"/>
</dbReference>
<gene>
    <name evidence="9" type="primary">hemH</name>
    <name evidence="11" type="ORF">C6N40_10970</name>
</gene>
<dbReference type="InterPro" id="IPR019772">
    <property type="entry name" value="Ferrochelatase_AS"/>
</dbReference>
<dbReference type="Proteomes" id="UP000241736">
    <property type="component" value="Unassembled WGS sequence"/>
</dbReference>
<dbReference type="Pfam" id="PF00762">
    <property type="entry name" value="Ferrochelatase"/>
    <property type="match status" value="1"/>
</dbReference>
<dbReference type="HAMAP" id="MF_00323">
    <property type="entry name" value="Ferrochelatase"/>
    <property type="match status" value="1"/>
</dbReference>
<protein>
    <recommendedName>
        <fullName evidence="9 10">Ferrochelatase</fullName>
        <ecNumber evidence="9 10">4.98.1.1</ecNumber>
    </recommendedName>
    <alternativeName>
        <fullName evidence="9">Heme synthase</fullName>
    </alternativeName>
    <alternativeName>
        <fullName evidence="9">Protoheme ferro-lyase</fullName>
    </alternativeName>
</protein>
<dbReference type="RefSeq" id="WP_106991071.1">
    <property type="nucleotide sequence ID" value="NZ_JAVEVW010000001.1"/>
</dbReference>
<dbReference type="InterPro" id="IPR033659">
    <property type="entry name" value="Ferrochelatase_N"/>
</dbReference>
<dbReference type="CDD" id="cd03411">
    <property type="entry name" value="Ferrochelatase_N"/>
    <property type="match status" value="1"/>
</dbReference>
<evidence type="ECO:0000256" key="7">
    <source>
        <dbReference type="ARBA" id="ARBA00023244"/>
    </source>
</evidence>
<dbReference type="CDD" id="cd00419">
    <property type="entry name" value="Ferrochelatase_C"/>
    <property type="match status" value="1"/>
</dbReference>
<dbReference type="Gene3D" id="3.40.50.1400">
    <property type="match status" value="2"/>
</dbReference>
<dbReference type="EMBL" id="PVLF01000018">
    <property type="protein sequence ID" value="PRH81740.1"/>
    <property type="molecule type" value="Genomic_DNA"/>
</dbReference>
<dbReference type="PROSITE" id="PS00534">
    <property type="entry name" value="FERROCHELATASE"/>
    <property type="match status" value="1"/>
</dbReference>
<comment type="function">
    <text evidence="9 10">Catalyzes the ferrous insertion into protoporphyrin IX.</text>
</comment>
<evidence type="ECO:0000256" key="2">
    <source>
        <dbReference type="ARBA" id="ARBA00022490"/>
    </source>
</evidence>
<evidence type="ECO:0000256" key="9">
    <source>
        <dbReference type="HAMAP-Rule" id="MF_00323"/>
    </source>
</evidence>
<dbReference type="SUPFAM" id="SSF53800">
    <property type="entry name" value="Chelatase"/>
    <property type="match status" value="1"/>
</dbReference>
<feature type="binding site" evidence="9">
    <location>
        <position position="204"/>
    </location>
    <ligand>
        <name>Fe(2+)</name>
        <dbReference type="ChEBI" id="CHEBI:29033"/>
    </ligand>
</feature>
<dbReference type="InterPro" id="IPR001015">
    <property type="entry name" value="Ferrochelatase"/>
</dbReference>
<dbReference type="EC" id="4.98.1.1" evidence="9 10"/>
<dbReference type="NCBIfam" id="TIGR00109">
    <property type="entry name" value="hemH"/>
    <property type="match status" value="1"/>
</dbReference>
<keyword evidence="7 9" id="KW-0627">Porphyrin biosynthesis</keyword>
<reference evidence="11 12" key="1">
    <citation type="submission" date="2018-03" db="EMBL/GenBank/DDBJ databases">
        <title>Arenimonas caeni sp. nov., isolated from activated sludge.</title>
        <authorList>
            <person name="Liu H."/>
        </authorList>
    </citation>
    <scope>NUCLEOTIDE SEQUENCE [LARGE SCALE GENOMIC DNA]</scope>
    <source>
        <strain evidence="12">z29</strain>
    </source>
</reference>
<keyword evidence="6 9" id="KW-0456">Lyase</keyword>
<dbReference type="UniPathway" id="UPA00252">
    <property type="reaction ID" value="UER00325"/>
</dbReference>
<comment type="catalytic activity">
    <reaction evidence="8">
        <text>Fe-coproporphyrin III + 2 H(+) = coproporphyrin III + Fe(2+)</text>
        <dbReference type="Rhea" id="RHEA:49572"/>
        <dbReference type="ChEBI" id="CHEBI:15378"/>
        <dbReference type="ChEBI" id="CHEBI:29033"/>
        <dbReference type="ChEBI" id="CHEBI:68438"/>
        <dbReference type="ChEBI" id="CHEBI:131725"/>
        <dbReference type="EC" id="4.99.1.9"/>
    </reaction>
    <physiologicalReaction direction="right-to-left" evidence="8">
        <dbReference type="Rhea" id="RHEA:49574"/>
    </physiologicalReaction>
</comment>
<comment type="catalytic activity">
    <reaction evidence="9 10">
        <text>heme b + 2 H(+) = protoporphyrin IX + Fe(2+)</text>
        <dbReference type="Rhea" id="RHEA:22584"/>
        <dbReference type="ChEBI" id="CHEBI:15378"/>
        <dbReference type="ChEBI" id="CHEBI:29033"/>
        <dbReference type="ChEBI" id="CHEBI:57306"/>
        <dbReference type="ChEBI" id="CHEBI:60344"/>
        <dbReference type="EC" id="4.98.1.1"/>
    </reaction>
</comment>
<comment type="similarity">
    <text evidence="1 9 10">Belongs to the ferrochelatase family.</text>
</comment>
<sequence length="335" mass="37344">MKPYLDAPTSAGPGRTALLLVNLGTPDAPTAGAVKRYLSQFLHDHRVVELTRWLWCPLLHFIILPLRSPRVARNYASIWMDEGSPLLVHTRNLARAMQHALPDVSVRVAMRYGNPSIPDVLRELQAEGMQRLLVLPLYPQYSASTSGSVLDAVGKELAGWRRTPDLRFIADYHLDGGWLDALEARVRAHWDLHGRADQLLMSFHGLPKRYETAGDPYPRQCEAGARALAGRLGLAEGEWRLTYQSRFGREEWLQPYTDKTLEAMAREGVMTVDVICPGFAADCLETLEEIAVENDQVFRAAGGQALRYISALNDEPGHVAALSALARSHLQGWPH</sequence>
<dbReference type="GO" id="GO:0004325">
    <property type="term" value="F:ferrochelatase activity"/>
    <property type="evidence" value="ECO:0007669"/>
    <property type="project" value="UniProtKB-UniRule"/>
</dbReference>
<evidence type="ECO:0000256" key="5">
    <source>
        <dbReference type="ARBA" id="ARBA00023133"/>
    </source>
</evidence>
<keyword evidence="12" id="KW-1185">Reference proteome</keyword>
<dbReference type="PANTHER" id="PTHR11108">
    <property type="entry name" value="FERROCHELATASE"/>
    <property type="match status" value="1"/>
</dbReference>
<keyword evidence="3 9" id="KW-0479">Metal-binding</keyword>
<evidence type="ECO:0000256" key="6">
    <source>
        <dbReference type="ARBA" id="ARBA00023239"/>
    </source>
</evidence>
<dbReference type="AlphaFoldDB" id="A0A2P6M6Z1"/>
<dbReference type="GO" id="GO:0046872">
    <property type="term" value="F:metal ion binding"/>
    <property type="evidence" value="ECO:0007669"/>
    <property type="project" value="UniProtKB-KW"/>
</dbReference>
<evidence type="ECO:0000256" key="4">
    <source>
        <dbReference type="ARBA" id="ARBA00023004"/>
    </source>
</evidence>
<dbReference type="OrthoDB" id="9809741at2"/>
<accession>A0A2P6M6Z1</accession>
<keyword evidence="4 9" id="KW-0408">Iron</keyword>